<dbReference type="HOGENOM" id="CLU_2937942_0_0_10"/>
<dbReference type="RefSeq" id="WP_007369040.1">
    <property type="nucleotide sequence ID" value="NZ_GL872283.1"/>
</dbReference>
<comment type="caution">
    <text evidence="1">The sequence shown here is derived from an EMBL/GenBank/DDBJ whole genome shotgun (WGS) entry which is preliminary data.</text>
</comment>
<gene>
    <name evidence="1" type="ORF">HMPREF9141_1527</name>
</gene>
<proteinExistence type="predicted"/>
<evidence type="ECO:0000313" key="1">
    <source>
        <dbReference type="EMBL" id="EGC19948.1"/>
    </source>
</evidence>
<dbReference type="Proteomes" id="UP000005697">
    <property type="component" value="Unassembled WGS sequence"/>
</dbReference>
<protein>
    <submittedName>
        <fullName evidence="1">Uncharacterized protein</fullName>
    </submittedName>
</protein>
<accession>F0F7G0</accession>
<keyword evidence="2" id="KW-1185">Reference proteome</keyword>
<name>F0F7G0_9BACT</name>
<organism evidence="1 2">
    <name type="scientific">Prevotella multiformis DSM 16608</name>
    <dbReference type="NCBI Taxonomy" id="888743"/>
    <lineage>
        <taxon>Bacteria</taxon>
        <taxon>Pseudomonadati</taxon>
        <taxon>Bacteroidota</taxon>
        <taxon>Bacteroidia</taxon>
        <taxon>Bacteroidales</taxon>
        <taxon>Prevotellaceae</taxon>
        <taxon>Prevotella</taxon>
    </lineage>
</organism>
<dbReference type="EMBL" id="AEWX01000022">
    <property type="protein sequence ID" value="EGC19948.1"/>
    <property type="molecule type" value="Genomic_DNA"/>
</dbReference>
<sequence>MKRQYLIPTIEVHKLSCENLLDGFSQHSETAPEAPGGTEAGAKEYDFDLWEDDNYDGQQFLTDSR</sequence>
<dbReference type="AlphaFoldDB" id="F0F7G0"/>
<evidence type="ECO:0000313" key="2">
    <source>
        <dbReference type="Proteomes" id="UP000005697"/>
    </source>
</evidence>
<reference evidence="1 2" key="1">
    <citation type="submission" date="2011-01" db="EMBL/GenBank/DDBJ databases">
        <authorList>
            <person name="Muzny D."/>
            <person name="Qin X."/>
            <person name="Deng J."/>
            <person name="Jiang H."/>
            <person name="Liu Y."/>
            <person name="Qu J."/>
            <person name="Song X.-Z."/>
            <person name="Zhang L."/>
            <person name="Thornton R."/>
            <person name="Coyle M."/>
            <person name="Francisco L."/>
            <person name="Jackson L."/>
            <person name="Javaid M."/>
            <person name="Korchina V."/>
            <person name="Kovar C."/>
            <person name="Mata R."/>
            <person name="Mathew T."/>
            <person name="Ngo R."/>
            <person name="Nguyen L."/>
            <person name="Nguyen N."/>
            <person name="Okwuonu G."/>
            <person name="Ongeri F."/>
            <person name="Pham C."/>
            <person name="Simmons D."/>
            <person name="Wilczek-Boney K."/>
            <person name="Hale W."/>
            <person name="Jakkamsetti A."/>
            <person name="Pham P."/>
            <person name="Ruth R."/>
            <person name="San Lucas F."/>
            <person name="Warren J."/>
            <person name="Zhang J."/>
            <person name="Zhao Z."/>
            <person name="Zhou C."/>
            <person name="Zhu D."/>
            <person name="Lee S."/>
            <person name="Bess C."/>
            <person name="Blankenburg K."/>
            <person name="Forbes L."/>
            <person name="Fu Q."/>
            <person name="Gubbala S."/>
            <person name="Hirani K."/>
            <person name="Jayaseelan J.C."/>
            <person name="Lara F."/>
            <person name="Munidasa M."/>
            <person name="Palculict T."/>
            <person name="Patil S."/>
            <person name="Pu L.-L."/>
            <person name="Saada N."/>
            <person name="Tang L."/>
            <person name="Weissenberger G."/>
            <person name="Zhu Y."/>
            <person name="Hemphill L."/>
            <person name="Shang Y."/>
            <person name="Youmans B."/>
            <person name="Ayvaz T."/>
            <person name="Ross M."/>
            <person name="Santibanez J."/>
            <person name="Aqrawi P."/>
            <person name="Gross S."/>
            <person name="Joshi V."/>
            <person name="Fowler G."/>
            <person name="Nazareth L."/>
            <person name="Reid J."/>
            <person name="Worley K."/>
            <person name="Petrosino J."/>
            <person name="Highlander S."/>
            <person name="Gibbs R."/>
        </authorList>
    </citation>
    <scope>NUCLEOTIDE SEQUENCE [LARGE SCALE GENOMIC DNA]</scope>
    <source>
        <strain evidence="1 2">DSM 16608</strain>
    </source>
</reference>